<comment type="caution">
    <text evidence="1">The sequence shown here is derived from an EMBL/GenBank/DDBJ whole genome shotgun (WGS) entry which is preliminary data.</text>
</comment>
<sequence>MNKERLHCTKMALAGLYPFSDQQNTSKQSTDSTAYINLRVDRT</sequence>
<evidence type="ECO:0000313" key="2">
    <source>
        <dbReference type="Proteomes" id="UP000005697"/>
    </source>
</evidence>
<evidence type="ECO:0000313" key="1">
    <source>
        <dbReference type="EMBL" id="EGC20769.1"/>
    </source>
</evidence>
<dbReference type="HOGENOM" id="CLU_3237709_0_0_10"/>
<proteinExistence type="predicted"/>
<name>F0F507_9BACT</name>
<dbReference type="STRING" id="888743.HMPREF9141_0673"/>
<gene>
    <name evidence="1" type="ORF">HMPREF9141_0673</name>
</gene>
<dbReference type="AlphaFoldDB" id="F0F507"/>
<organism evidence="1 2">
    <name type="scientific">Prevotella multiformis DSM 16608</name>
    <dbReference type="NCBI Taxonomy" id="888743"/>
    <lineage>
        <taxon>Bacteria</taxon>
        <taxon>Pseudomonadati</taxon>
        <taxon>Bacteroidota</taxon>
        <taxon>Bacteroidia</taxon>
        <taxon>Bacteroidales</taxon>
        <taxon>Prevotellaceae</taxon>
        <taxon>Prevotella</taxon>
    </lineage>
</organism>
<dbReference type="Proteomes" id="UP000005697">
    <property type="component" value="Unassembled WGS sequence"/>
</dbReference>
<dbReference type="EMBL" id="AEWX01000009">
    <property type="protein sequence ID" value="EGC20769.1"/>
    <property type="molecule type" value="Genomic_DNA"/>
</dbReference>
<protein>
    <submittedName>
        <fullName evidence="1">Uncharacterized protein</fullName>
    </submittedName>
</protein>
<accession>F0F507</accession>
<reference evidence="1 2" key="1">
    <citation type="submission" date="2011-01" db="EMBL/GenBank/DDBJ databases">
        <authorList>
            <person name="Muzny D."/>
            <person name="Qin X."/>
            <person name="Deng J."/>
            <person name="Jiang H."/>
            <person name="Liu Y."/>
            <person name="Qu J."/>
            <person name="Song X.-Z."/>
            <person name="Zhang L."/>
            <person name="Thornton R."/>
            <person name="Coyle M."/>
            <person name="Francisco L."/>
            <person name="Jackson L."/>
            <person name="Javaid M."/>
            <person name="Korchina V."/>
            <person name="Kovar C."/>
            <person name="Mata R."/>
            <person name="Mathew T."/>
            <person name="Ngo R."/>
            <person name="Nguyen L."/>
            <person name="Nguyen N."/>
            <person name="Okwuonu G."/>
            <person name="Ongeri F."/>
            <person name="Pham C."/>
            <person name="Simmons D."/>
            <person name="Wilczek-Boney K."/>
            <person name="Hale W."/>
            <person name="Jakkamsetti A."/>
            <person name="Pham P."/>
            <person name="Ruth R."/>
            <person name="San Lucas F."/>
            <person name="Warren J."/>
            <person name="Zhang J."/>
            <person name="Zhao Z."/>
            <person name="Zhou C."/>
            <person name="Zhu D."/>
            <person name="Lee S."/>
            <person name="Bess C."/>
            <person name="Blankenburg K."/>
            <person name="Forbes L."/>
            <person name="Fu Q."/>
            <person name="Gubbala S."/>
            <person name="Hirani K."/>
            <person name="Jayaseelan J.C."/>
            <person name="Lara F."/>
            <person name="Munidasa M."/>
            <person name="Palculict T."/>
            <person name="Patil S."/>
            <person name="Pu L.-L."/>
            <person name="Saada N."/>
            <person name="Tang L."/>
            <person name="Weissenberger G."/>
            <person name="Zhu Y."/>
            <person name="Hemphill L."/>
            <person name="Shang Y."/>
            <person name="Youmans B."/>
            <person name="Ayvaz T."/>
            <person name="Ross M."/>
            <person name="Santibanez J."/>
            <person name="Aqrawi P."/>
            <person name="Gross S."/>
            <person name="Joshi V."/>
            <person name="Fowler G."/>
            <person name="Nazareth L."/>
            <person name="Reid J."/>
            <person name="Worley K."/>
            <person name="Petrosino J."/>
            <person name="Highlander S."/>
            <person name="Gibbs R."/>
        </authorList>
    </citation>
    <scope>NUCLEOTIDE SEQUENCE [LARGE SCALE GENOMIC DNA]</scope>
    <source>
        <strain evidence="1 2">DSM 16608</strain>
    </source>
</reference>
<keyword evidence="2" id="KW-1185">Reference proteome</keyword>